<organism evidence="1 2">
    <name type="scientific">Neophaeococcomyces mojaviensis</name>
    <dbReference type="NCBI Taxonomy" id="3383035"/>
    <lineage>
        <taxon>Eukaryota</taxon>
        <taxon>Fungi</taxon>
        <taxon>Dikarya</taxon>
        <taxon>Ascomycota</taxon>
        <taxon>Pezizomycotina</taxon>
        <taxon>Eurotiomycetes</taxon>
        <taxon>Chaetothyriomycetidae</taxon>
        <taxon>Chaetothyriales</taxon>
        <taxon>Chaetothyriales incertae sedis</taxon>
        <taxon>Neophaeococcomyces</taxon>
    </lineage>
</organism>
<sequence>MAGTLHIVRHGEVCPLLRYSIRTLHIYVDLTTSIQALHNISDANRTILDPILTSTGSDQARALKLSFPYRDRPIIIFSSPLRRALQTALIGFDGLLKPETGKVVCFAEAQETGTSPCDTGRALDDLAQFLAEQGVADHVDLRRVPRGWDSKTGEWSERDDAVEVRAQKLLGFLAEEVERGSDVVLVTHGFFIHYLIEDWDDYAVRGNACGFQNCEFRSYAMVKKDGRVRLEETDRSRALRNAPPVSVGVTAFDGKSIP</sequence>
<comment type="caution">
    <text evidence="1">The sequence shown here is derived from an EMBL/GenBank/DDBJ whole genome shotgun (WGS) entry which is preliminary data.</text>
</comment>
<proteinExistence type="predicted"/>
<evidence type="ECO:0000313" key="2">
    <source>
        <dbReference type="Proteomes" id="UP001172386"/>
    </source>
</evidence>
<evidence type="ECO:0000313" key="1">
    <source>
        <dbReference type="EMBL" id="KAJ9653432.1"/>
    </source>
</evidence>
<reference evidence="1" key="1">
    <citation type="submission" date="2022-10" db="EMBL/GenBank/DDBJ databases">
        <title>Culturing micro-colonial fungi from biological soil crusts in the Mojave desert and describing Neophaeococcomyces mojavensis, and introducing the new genera and species Taxawa tesnikishii.</title>
        <authorList>
            <person name="Kurbessoian T."/>
            <person name="Stajich J.E."/>
        </authorList>
    </citation>
    <scope>NUCLEOTIDE SEQUENCE</scope>
    <source>
        <strain evidence="1">JES_112</strain>
    </source>
</reference>
<gene>
    <name evidence="1" type="ORF">H2198_007380</name>
</gene>
<dbReference type="Proteomes" id="UP001172386">
    <property type="component" value="Unassembled WGS sequence"/>
</dbReference>
<keyword evidence="2" id="KW-1185">Reference proteome</keyword>
<name>A0ACC3A0C1_9EURO</name>
<dbReference type="EMBL" id="JAPDRQ010000154">
    <property type="protein sequence ID" value="KAJ9653432.1"/>
    <property type="molecule type" value="Genomic_DNA"/>
</dbReference>
<accession>A0ACC3A0C1</accession>
<protein>
    <submittedName>
        <fullName evidence="1">Uncharacterized protein</fullName>
    </submittedName>
</protein>